<dbReference type="EMBL" id="FMHW01000001">
    <property type="protein sequence ID" value="SCL16322.1"/>
    <property type="molecule type" value="Genomic_DNA"/>
</dbReference>
<dbReference type="AlphaFoldDB" id="A0A1C6RGM6"/>
<gene>
    <name evidence="1" type="ORF">GA0074692_0002</name>
</gene>
<protein>
    <submittedName>
        <fullName evidence="1">Uncharacterized protein</fullName>
    </submittedName>
</protein>
<dbReference type="Proteomes" id="UP000198959">
    <property type="component" value="Unassembled WGS sequence"/>
</dbReference>
<accession>A0A1C6RGM6</accession>
<reference evidence="2" key="1">
    <citation type="submission" date="2016-06" db="EMBL/GenBank/DDBJ databases">
        <authorList>
            <person name="Varghese N."/>
            <person name="Submissions Spin"/>
        </authorList>
    </citation>
    <scope>NUCLEOTIDE SEQUENCE [LARGE SCALE GENOMIC DNA]</scope>
    <source>
        <strain evidence="2">DSM 43817</strain>
    </source>
</reference>
<organism evidence="1 2">
    <name type="scientific">Micromonospora pallida</name>
    <dbReference type="NCBI Taxonomy" id="145854"/>
    <lineage>
        <taxon>Bacteria</taxon>
        <taxon>Bacillati</taxon>
        <taxon>Actinomycetota</taxon>
        <taxon>Actinomycetes</taxon>
        <taxon>Micromonosporales</taxon>
        <taxon>Micromonosporaceae</taxon>
        <taxon>Micromonospora</taxon>
    </lineage>
</organism>
<evidence type="ECO:0000313" key="1">
    <source>
        <dbReference type="EMBL" id="SCL16322.1"/>
    </source>
</evidence>
<keyword evidence="2" id="KW-1185">Reference proteome</keyword>
<name>A0A1C6RGM6_9ACTN</name>
<proteinExistence type="predicted"/>
<sequence>MADPTISVRVGLDHDPDDPALVYTDITDRVHYGDGGQAVEVTIGGRTRLRKSGPPRWAGR</sequence>
<evidence type="ECO:0000313" key="2">
    <source>
        <dbReference type="Proteomes" id="UP000198959"/>
    </source>
</evidence>